<protein>
    <submittedName>
        <fullName evidence="7">Uncharacterized protein</fullName>
    </submittedName>
</protein>
<organism evidence="7 8">
    <name type="scientific">Penicillium brevicompactum</name>
    <dbReference type="NCBI Taxonomy" id="5074"/>
    <lineage>
        <taxon>Eukaryota</taxon>
        <taxon>Fungi</taxon>
        <taxon>Dikarya</taxon>
        <taxon>Ascomycota</taxon>
        <taxon>Pezizomycotina</taxon>
        <taxon>Eurotiomycetes</taxon>
        <taxon>Eurotiomycetidae</taxon>
        <taxon>Eurotiales</taxon>
        <taxon>Aspergillaceae</taxon>
        <taxon>Penicillium</taxon>
    </lineage>
</organism>
<name>A0A9W9R2L4_PENBR</name>
<dbReference type="Proteomes" id="UP001147695">
    <property type="component" value="Unassembled WGS sequence"/>
</dbReference>
<evidence type="ECO:0000313" key="8">
    <source>
        <dbReference type="Proteomes" id="UP001147695"/>
    </source>
</evidence>
<dbReference type="AlphaFoldDB" id="A0A9W9R2L4"/>
<dbReference type="Pfam" id="PF05705">
    <property type="entry name" value="DUF829"/>
    <property type="match status" value="1"/>
</dbReference>
<comment type="caution">
    <text evidence="7">The sequence shown here is derived from an EMBL/GenBank/DDBJ whole genome shotgun (WGS) entry which is preliminary data.</text>
</comment>
<evidence type="ECO:0000256" key="2">
    <source>
        <dbReference type="ARBA" id="ARBA00022692"/>
    </source>
</evidence>
<dbReference type="SUPFAM" id="SSF53474">
    <property type="entry name" value="alpha/beta-Hydrolases"/>
    <property type="match status" value="1"/>
</dbReference>
<dbReference type="EMBL" id="JAPZBQ010000001">
    <property type="protein sequence ID" value="KAJ5351750.1"/>
    <property type="molecule type" value="Genomic_DNA"/>
</dbReference>
<dbReference type="GO" id="GO:0072330">
    <property type="term" value="P:monocarboxylic acid biosynthetic process"/>
    <property type="evidence" value="ECO:0007669"/>
    <property type="project" value="UniProtKB-ARBA"/>
</dbReference>
<keyword evidence="5" id="KW-0539">Nucleus</keyword>
<reference evidence="7" key="1">
    <citation type="submission" date="2022-12" db="EMBL/GenBank/DDBJ databases">
        <authorList>
            <person name="Petersen C."/>
        </authorList>
    </citation>
    <scope>NUCLEOTIDE SEQUENCE</scope>
    <source>
        <strain evidence="7">IBT 35673</strain>
    </source>
</reference>
<dbReference type="PANTHER" id="PTHR12265:SF30">
    <property type="entry name" value="TRANSMEMBRANE PROTEIN 53"/>
    <property type="match status" value="1"/>
</dbReference>
<comment type="subcellular location">
    <subcellularLocation>
        <location evidence="6">Nucleus outer membrane</location>
        <topology evidence="6">Single-pass membrane protein</topology>
    </subcellularLocation>
</comment>
<dbReference type="InterPro" id="IPR008547">
    <property type="entry name" value="DUF829_TMEM53"/>
</dbReference>
<dbReference type="GO" id="GO:0005640">
    <property type="term" value="C:nuclear outer membrane"/>
    <property type="evidence" value="ECO:0007669"/>
    <property type="project" value="UniProtKB-SubCell"/>
</dbReference>
<keyword evidence="2" id="KW-0812">Transmembrane</keyword>
<gene>
    <name evidence="7" type="ORF">N7452_000724</name>
</gene>
<evidence type="ECO:0000256" key="4">
    <source>
        <dbReference type="ARBA" id="ARBA00023136"/>
    </source>
</evidence>
<evidence type="ECO:0000256" key="5">
    <source>
        <dbReference type="ARBA" id="ARBA00023242"/>
    </source>
</evidence>
<dbReference type="GO" id="GO:0017000">
    <property type="term" value="P:antibiotic biosynthetic process"/>
    <property type="evidence" value="ECO:0007669"/>
    <property type="project" value="UniProtKB-ARBA"/>
</dbReference>
<sequence length="309" mass="33107">MASATPNSNSFEALGGEISLYEPKGKSSPPADASAPALVILCTWVGGATPRRINKYVSQYQLLYPATSVLVLTSNVVNVAFRPLSMIRSRLKTACEAARRVLTIAGNGNAQPGTLLHMFSHGGAVTGCQFALAMKETDDQGASFFASLKGIILDCCPGDNSLGKSYAAARVAVPDNPTAQLLGRALLYPAMSVVVGLQQAGVLRSVRALRALLNDPNTFGSSTGRLYIYTKEDPVVGWTDVQEHLEEARSLGYRVEQALFEHGAHCGLIMENPVQYWGAVRTFWGGEKAPDHQISGPSQISQIKVRSRL</sequence>
<evidence type="ECO:0000256" key="3">
    <source>
        <dbReference type="ARBA" id="ARBA00022989"/>
    </source>
</evidence>
<evidence type="ECO:0000256" key="6">
    <source>
        <dbReference type="ARBA" id="ARBA00034303"/>
    </source>
</evidence>
<comment type="similarity">
    <text evidence="1">Belongs to the TMEM53 family.</text>
</comment>
<dbReference type="PANTHER" id="PTHR12265">
    <property type="entry name" value="TRANSMEMBRANE PROTEIN 53"/>
    <property type="match status" value="1"/>
</dbReference>
<keyword evidence="4" id="KW-0472">Membrane</keyword>
<evidence type="ECO:0000313" key="7">
    <source>
        <dbReference type="EMBL" id="KAJ5351750.1"/>
    </source>
</evidence>
<evidence type="ECO:0000256" key="1">
    <source>
        <dbReference type="ARBA" id="ARBA00007387"/>
    </source>
</evidence>
<accession>A0A9W9R2L4</accession>
<reference evidence="7" key="2">
    <citation type="journal article" date="2023" name="IMA Fungus">
        <title>Comparative genomic study of the Penicillium genus elucidates a diverse pangenome and 15 lateral gene transfer events.</title>
        <authorList>
            <person name="Petersen C."/>
            <person name="Sorensen T."/>
            <person name="Nielsen M.R."/>
            <person name="Sondergaard T.E."/>
            <person name="Sorensen J.L."/>
            <person name="Fitzpatrick D.A."/>
            <person name="Frisvad J.C."/>
            <person name="Nielsen K.L."/>
        </authorList>
    </citation>
    <scope>NUCLEOTIDE SEQUENCE</scope>
    <source>
        <strain evidence="7">IBT 35673</strain>
    </source>
</reference>
<dbReference type="InterPro" id="IPR029058">
    <property type="entry name" value="AB_hydrolase_fold"/>
</dbReference>
<proteinExistence type="inferred from homology"/>
<keyword evidence="3" id="KW-1133">Transmembrane helix</keyword>